<feature type="region of interest" description="Disordered" evidence="1">
    <location>
        <begin position="16"/>
        <end position="39"/>
    </location>
</feature>
<gene>
    <name evidence="3" type="ORF">DL238_06555</name>
</gene>
<protein>
    <submittedName>
        <fullName evidence="3">SgcJ/EcaC family oxidoreductase</fullName>
    </submittedName>
</protein>
<feature type="compositionally biased region" description="Low complexity" evidence="1">
    <location>
        <begin position="16"/>
        <end position="30"/>
    </location>
</feature>
<comment type="caution">
    <text evidence="3">The sequence shown here is derived from an EMBL/GenBank/DDBJ whole genome shotgun (WGS) entry which is preliminary data.</text>
</comment>
<dbReference type="InterPro" id="IPR032710">
    <property type="entry name" value="NTF2-like_dom_sf"/>
</dbReference>
<evidence type="ECO:0000259" key="2">
    <source>
        <dbReference type="Pfam" id="PF12680"/>
    </source>
</evidence>
<evidence type="ECO:0000313" key="3">
    <source>
        <dbReference type="EMBL" id="RDS77308.1"/>
    </source>
</evidence>
<dbReference type="RefSeq" id="WP_115491529.1">
    <property type="nucleotide sequence ID" value="NZ_JACHWW010000001.1"/>
</dbReference>
<name>A0A395LK09_9SPHN</name>
<dbReference type="Pfam" id="PF12680">
    <property type="entry name" value="SnoaL_2"/>
    <property type="match status" value="1"/>
</dbReference>
<dbReference type="NCBIfam" id="TIGR02246">
    <property type="entry name" value="SgcJ/EcaC family oxidoreductase"/>
    <property type="match status" value="1"/>
</dbReference>
<dbReference type="OrthoDB" id="9781757at2"/>
<reference evidence="3 4" key="1">
    <citation type="submission" date="2018-07" db="EMBL/GenBank/DDBJ databases">
        <title>Erythrobacter nanhaiensis sp. nov., a novel member of the genus Erythrobacter isolated from the South China Sea.</title>
        <authorList>
            <person name="Chen X."/>
            <person name="Liu J."/>
        </authorList>
    </citation>
    <scope>NUCLEOTIDE SEQUENCE [LARGE SCALE GENOMIC DNA]</scope>
    <source>
        <strain evidence="3 4">S-5</strain>
    </source>
</reference>
<dbReference type="AlphaFoldDB" id="A0A395LK09"/>
<dbReference type="EMBL" id="QRBB01000001">
    <property type="protein sequence ID" value="RDS77308.1"/>
    <property type="molecule type" value="Genomic_DNA"/>
</dbReference>
<accession>A0A395LK09</accession>
<feature type="domain" description="SnoaL-like" evidence="2">
    <location>
        <begin position="49"/>
        <end position="149"/>
    </location>
</feature>
<dbReference type="InterPro" id="IPR011944">
    <property type="entry name" value="Steroid_delta5-4_isomerase"/>
</dbReference>
<keyword evidence="4" id="KW-1185">Reference proteome</keyword>
<dbReference type="Proteomes" id="UP000254101">
    <property type="component" value="Unassembled WGS sequence"/>
</dbReference>
<sequence length="168" mass="18601">MSLGLIFSAFALATQPPASSDMPDAPASRDAGQEESEMDASAEHNIAVVKKMIAAWEALDADAITDMFTQDGVLHSVMIDPIVGRDAIRPRMAFLVDNATHMRLNVRNWAVTGNTVFIEREDEFTFKGHEGKVPVVGVLVVEGDKIKEWREYYDRAELLEEMGVEGDF</sequence>
<dbReference type="SUPFAM" id="SSF54427">
    <property type="entry name" value="NTF2-like"/>
    <property type="match status" value="1"/>
</dbReference>
<organism evidence="3 4">
    <name type="scientific">Alteriqipengyuania lutimaris</name>
    <dbReference type="NCBI Taxonomy" id="1538146"/>
    <lineage>
        <taxon>Bacteria</taxon>
        <taxon>Pseudomonadati</taxon>
        <taxon>Pseudomonadota</taxon>
        <taxon>Alphaproteobacteria</taxon>
        <taxon>Sphingomonadales</taxon>
        <taxon>Erythrobacteraceae</taxon>
        <taxon>Alteriqipengyuania</taxon>
    </lineage>
</organism>
<dbReference type="Gene3D" id="3.10.450.50">
    <property type="match status" value="1"/>
</dbReference>
<evidence type="ECO:0000313" key="4">
    <source>
        <dbReference type="Proteomes" id="UP000254101"/>
    </source>
</evidence>
<proteinExistence type="predicted"/>
<dbReference type="InterPro" id="IPR037401">
    <property type="entry name" value="SnoaL-like"/>
</dbReference>
<evidence type="ECO:0000256" key="1">
    <source>
        <dbReference type="SAM" id="MobiDB-lite"/>
    </source>
</evidence>